<evidence type="ECO:0000256" key="1">
    <source>
        <dbReference type="ARBA" id="ARBA00001962"/>
    </source>
</evidence>
<evidence type="ECO:0000313" key="8">
    <source>
        <dbReference type="EMBL" id="ABD85684.1"/>
    </source>
</evidence>
<dbReference type="CDD" id="cd08191">
    <property type="entry name" value="Fe-ADH-like"/>
    <property type="match status" value="1"/>
</dbReference>
<dbReference type="InterPro" id="IPR018211">
    <property type="entry name" value="ADH_Fe_CS"/>
</dbReference>
<feature type="domain" description="Fe-containing alcohol dehydrogenase-like C-terminal" evidence="7">
    <location>
        <begin position="188"/>
        <end position="399"/>
    </location>
</feature>
<dbReference type="eggNOG" id="COG1454">
    <property type="taxonomic scope" value="Bacteria"/>
</dbReference>
<comment type="similarity">
    <text evidence="2">Belongs to the iron-containing alcohol dehydrogenase family.</text>
</comment>
<proteinExistence type="inferred from homology"/>
<dbReference type="Pfam" id="PF00465">
    <property type="entry name" value="Fe-ADH"/>
    <property type="match status" value="1"/>
</dbReference>
<dbReference type="GO" id="GO:0046872">
    <property type="term" value="F:metal ion binding"/>
    <property type="evidence" value="ECO:0007669"/>
    <property type="project" value="InterPro"/>
</dbReference>
<dbReference type="OrthoDB" id="9815791at2"/>
<dbReference type="HOGENOM" id="CLU_007207_0_0_5"/>
<accession>Q21D52</accession>
<dbReference type="InterPro" id="IPR039697">
    <property type="entry name" value="Alcohol_dehydrogenase_Fe"/>
</dbReference>
<dbReference type="KEGG" id="rpc:RPC_0105"/>
<comment type="cofactor">
    <cofactor evidence="1">
        <name>Fe cation</name>
        <dbReference type="ChEBI" id="CHEBI:24875"/>
    </cofactor>
</comment>
<dbReference type="Pfam" id="PF25137">
    <property type="entry name" value="ADH_Fe_C"/>
    <property type="match status" value="1"/>
</dbReference>
<dbReference type="FunFam" id="3.40.50.1970:FF:000003">
    <property type="entry name" value="Alcohol dehydrogenase, iron-containing"/>
    <property type="match status" value="1"/>
</dbReference>
<name>Q21D52_RHOPB</name>
<dbReference type="Gene3D" id="1.20.1090.10">
    <property type="entry name" value="Dehydroquinate synthase-like - alpha domain"/>
    <property type="match status" value="1"/>
</dbReference>
<reference evidence="8" key="1">
    <citation type="submission" date="2006-03" db="EMBL/GenBank/DDBJ databases">
        <title>Complete sequence of Rhodopseudomonas palustris BisB18.</title>
        <authorList>
            <consortium name="US DOE Joint Genome Institute"/>
            <person name="Copeland A."/>
            <person name="Lucas S."/>
            <person name="Lapidus A."/>
            <person name="Barry K."/>
            <person name="Detter J.C."/>
            <person name="Glavina del Rio T."/>
            <person name="Hammon N."/>
            <person name="Israni S."/>
            <person name="Dalin E."/>
            <person name="Tice H."/>
            <person name="Pitluck S."/>
            <person name="Chain P."/>
            <person name="Malfatti S."/>
            <person name="Shin M."/>
            <person name="Vergez L."/>
            <person name="Schmutz J."/>
            <person name="Larimer F."/>
            <person name="Land M."/>
            <person name="Hauser L."/>
            <person name="Pelletier D.A."/>
            <person name="Kyrpides N."/>
            <person name="Anderson I."/>
            <person name="Oda Y."/>
            <person name="Harwood C.S."/>
            <person name="Richardson P."/>
        </authorList>
    </citation>
    <scope>NUCLEOTIDE SEQUENCE [LARGE SCALE GENOMIC DNA]</scope>
    <source>
        <strain evidence="8">BisB18</strain>
    </source>
</reference>
<dbReference type="PANTHER" id="PTHR11496">
    <property type="entry name" value="ALCOHOL DEHYDROGENASE"/>
    <property type="match status" value="1"/>
</dbReference>
<dbReference type="AlphaFoldDB" id="Q21D52"/>
<evidence type="ECO:0000259" key="7">
    <source>
        <dbReference type="Pfam" id="PF25137"/>
    </source>
</evidence>
<evidence type="ECO:0000259" key="6">
    <source>
        <dbReference type="Pfam" id="PF00465"/>
    </source>
</evidence>
<organism evidence="8">
    <name type="scientific">Rhodopseudomonas palustris (strain BisB18)</name>
    <dbReference type="NCBI Taxonomy" id="316056"/>
    <lineage>
        <taxon>Bacteria</taxon>
        <taxon>Pseudomonadati</taxon>
        <taxon>Pseudomonadota</taxon>
        <taxon>Alphaproteobacteria</taxon>
        <taxon>Hyphomicrobiales</taxon>
        <taxon>Nitrobacteraceae</taxon>
        <taxon>Rhodopseudomonas</taxon>
    </lineage>
</organism>
<dbReference type="EMBL" id="CP000301">
    <property type="protein sequence ID" value="ABD85684.1"/>
    <property type="molecule type" value="Genomic_DNA"/>
</dbReference>
<keyword evidence="4" id="KW-0520">NAD</keyword>
<evidence type="ECO:0000256" key="2">
    <source>
        <dbReference type="ARBA" id="ARBA00007358"/>
    </source>
</evidence>
<keyword evidence="3 8" id="KW-0560">Oxidoreductase</keyword>
<dbReference type="SUPFAM" id="SSF56796">
    <property type="entry name" value="Dehydroquinate synthase-like"/>
    <property type="match status" value="1"/>
</dbReference>
<dbReference type="InterPro" id="IPR001670">
    <property type="entry name" value="ADH_Fe/GldA"/>
</dbReference>
<dbReference type="InterPro" id="IPR056798">
    <property type="entry name" value="ADH_Fe_C"/>
</dbReference>
<protein>
    <submittedName>
        <fullName evidence="8">Alcohol dehydrogenase</fullName>
        <ecNumber evidence="8">1.1.1.1</ecNumber>
    </submittedName>
</protein>
<dbReference type="Gene3D" id="3.40.50.1970">
    <property type="match status" value="1"/>
</dbReference>
<evidence type="ECO:0000256" key="4">
    <source>
        <dbReference type="ARBA" id="ARBA00023027"/>
    </source>
</evidence>
<dbReference type="PANTHER" id="PTHR11496:SF102">
    <property type="entry name" value="ALCOHOL DEHYDROGENASE 4"/>
    <property type="match status" value="1"/>
</dbReference>
<dbReference type="GO" id="GO:0004022">
    <property type="term" value="F:alcohol dehydrogenase (NAD+) activity"/>
    <property type="evidence" value="ECO:0007669"/>
    <property type="project" value="UniProtKB-EC"/>
</dbReference>
<feature type="domain" description="Alcohol dehydrogenase iron-type/glycerol dehydrogenase GldA" evidence="6">
    <location>
        <begin position="10"/>
        <end position="177"/>
    </location>
</feature>
<gene>
    <name evidence="8" type="ordered locus">RPC_0105</name>
</gene>
<comment type="catalytic activity">
    <reaction evidence="5">
        <text>a primary alcohol + NAD(+) = an aldehyde + NADH + H(+)</text>
        <dbReference type="Rhea" id="RHEA:10736"/>
        <dbReference type="ChEBI" id="CHEBI:15378"/>
        <dbReference type="ChEBI" id="CHEBI:15734"/>
        <dbReference type="ChEBI" id="CHEBI:17478"/>
        <dbReference type="ChEBI" id="CHEBI:57540"/>
        <dbReference type="ChEBI" id="CHEBI:57945"/>
        <dbReference type="EC" id="1.1.1.1"/>
    </reaction>
</comment>
<sequence>MTAFGVSRSPRNIVFGKGQRGALGLSAKALGSRALICTDERLGGEPWFRAMVDDLTANGVGVQVYDRTIAELPLSCLDECTAAARPFGPDLVIGIGGGSCMDLAKVAALMLTHGGDIRSYYGEFKVPGPVLPLICVPTTSGTGSEVTPVAVLGDPERAMKVGVASPRLISHTAICDPELTYSCPPGLTAISGADALTHAIEAFTAMQRPATPQLPHQHVFIGKNLFSDRYALYAIELIARSLPRAVANGDDEAAREDLMLGALSAGLAFGTAGTAAAHAIQYPVGAMTHTPHGTGVALLMPYVMDFNRGACRDEFAAIAVAMGAKHSGQSADALAADAIDRVRRLFKEIGLPATLAELSVPADRLDWIAENAMSSQRLIKNNPVSLDVAGLRRIIDAAYHGSPMQDAA</sequence>
<dbReference type="STRING" id="316056.RPC_0105"/>
<dbReference type="EC" id="1.1.1.1" evidence="8"/>
<evidence type="ECO:0000256" key="5">
    <source>
        <dbReference type="ARBA" id="ARBA00049243"/>
    </source>
</evidence>
<evidence type="ECO:0000256" key="3">
    <source>
        <dbReference type="ARBA" id="ARBA00023002"/>
    </source>
</evidence>
<dbReference type="RefSeq" id="WP_011470592.1">
    <property type="nucleotide sequence ID" value="NC_007925.1"/>
</dbReference>
<dbReference type="PROSITE" id="PS00913">
    <property type="entry name" value="ADH_IRON_1"/>
    <property type="match status" value="1"/>
</dbReference>